<dbReference type="AlphaFoldDB" id="A0A7R9YCW9"/>
<gene>
    <name evidence="2" type="ORF">PPYR1160_LOCUS9786</name>
</gene>
<dbReference type="GO" id="GO:0003676">
    <property type="term" value="F:nucleic acid binding"/>
    <property type="evidence" value="ECO:0007669"/>
    <property type="project" value="InterPro"/>
</dbReference>
<evidence type="ECO:0008006" key="3">
    <source>
        <dbReference type="Google" id="ProtNLM"/>
    </source>
</evidence>
<sequence>MRRSLTLLCKPGPFPGGFSANLLEILRERGDLLARGRRKHMVLEPERIQRLNAHRKRLRIWDRPPQPLLFVDVWGLNPLTKRSDLHNHLQRLGIQAKPYLHCDWRGGCEQEPDQRTGGTAFLVFETTQDAARACKVLQSSSLLGNTLEAELSVNATLKEEYKESEGTDSAAQEGPTEWRSDREALDKDKPLPDWSAGATSVQSSWTPRRGSVFEAVQRMEARRGSEGVMWLRISPISRLASRQDIALLVDKVLRSERSELSDSAIKWFCLNPKKSEVEVPRASFMNSIYSRASRSSSPGDADDVWMAAGGFDRQIQKRRTVDEEDPNVQAGMKDELALLCVDPCVDSSFRRLPYAVIALSSREQGLRLKQLGKETSLQVDEILRLSEFNEHQLSSFHELDDSCIHISRVPNIVNDEEMQCLLRNYNVVKGTLRRGRVVRHDAMKQESCWVAQLESEQEAKRAARELHRGQMSVAPLMAGDRTAIQDPRYGQIVVLPMQ</sequence>
<dbReference type="CDD" id="cd00590">
    <property type="entry name" value="RRM_SF"/>
    <property type="match status" value="1"/>
</dbReference>
<dbReference type="InterPro" id="IPR012677">
    <property type="entry name" value="Nucleotide-bd_a/b_plait_sf"/>
</dbReference>
<organism evidence="2">
    <name type="scientific">Pinguiococcus pyrenoidosus</name>
    <dbReference type="NCBI Taxonomy" id="172671"/>
    <lineage>
        <taxon>Eukaryota</taxon>
        <taxon>Sar</taxon>
        <taxon>Stramenopiles</taxon>
        <taxon>Ochrophyta</taxon>
        <taxon>Pinguiophyceae</taxon>
        <taxon>Pinguiochrysidales</taxon>
        <taxon>Pinguiochrysidaceae</taxon>
        <taxon>Pinguiococcus</taxon>
    </lineage>
</organism>
<accession>A0A7R9YCW9</accession>
<protein>
    <recommendedName>
        <fullName evidence="3">RRM domain-containing protein</fullName>
    </recommendedName>
</protein>
<evidence type="ECO:0000256" key="1">
    <source>
        <dbReference type="SAM" id="MobiDB-lite"/>
    </source>
</evidence>
<reference evidence="2" key="1">
    <citation type="submission" date="2021-01" db="EMBL/GenBank/DDBJ databases">
        <authorList>
            <person name="Corre E."/>
            <person name="Pelletier E."/>
            <person name="Niang G."/>
            <person name="Scheremetjew M."/>
            <person name="Finn R."/>
            <person name="Kale V."/>
            <person name="Holt S."/>
            <person name="Cochrane G."/>
            <person name="Meng A."/>
            <person name="Brown T."/>
            <person name="Cohen L."/>
        </authorList>
    </citation>
    <scope>NUCLEOTIDE SEQUENCE</scope>
    <source>
        <strain evidence="2">CCMP2078</strain>
    </source>
</reference>
<feature type="compositionally biased region" description="Basic and acidic residues" evidence="1">
    <location>
        <begin position="176"/>
        <end position="191"/>
    </location>
</feature>
<dbReference type="EMBL" id="HBEA01012861">
    <property type="protein sequence ID" value="CAD8260284.1"/>
    <property type="molecule type" value="Transcribed_RNA"/>
</dbReference>
<name>A0A7R9YCW9_9STRA</name>
<feature type="region of interest" description="Disordered" evidence="1">
    <location>
        <begin position="160"/>
        <end position="202"/>
    </location>
</feature>
<evidence type="ECO:0000313" key="2">
    <source>
        <dbReference type="EMBL" id="CAD8260284.1"/>
    </source>
</evidence>
<dbReference type="Gene3D" id="3.30.70.330">
    <property type="match status" value="1"/>
</dbReference>
<dbReference type="InterPro" id="IPR035979">
    <property type="entry name" value="RBD_domain_sf"/>
</dbReference>
<proteinExistence type="predicted"/>
<dbReference type="SUPFAM" id="SSF54928">
    <property type="entry name" value="RNA-binding domain, RBD"/>
    <property type="match status" value="1"/>
</dbReference>